<dbReference type="SUPFAM" id="SSF50182">
    <property type="entry name" value="Sm-like ribonucleoproteins"/>
    <property type="match status" value="1"/>
</dbReference>
<feature type="compositionally biased region" description="Polar residues" evidence="1">
    <location>
        <begin position="118"/>
        <end position="154"/>
    </location>
</feature>
<evidence type="ECO:0000313" key="4">
    <source>
        <dbReference type="WBParaSite" id="TREG1_123210.1"/>
    </source>
</evidence>
<evidence type="ECO:0000256" key="1">
    <source>
        <dbReference type="SAM" id="MobiDB-lite"/>
    </source>
</evidence>
<protein>
    <recommendedName>
        <fullName evidence="2">Lsm14-like N-terminal domain-containing protein</fullName>
    </recommendedName>
</protein>
<accession>A0AA85IVT7</accession>
<proteinExistence type="predicted"/>
<feature type="domain" description="Lsm14-like N-terminal" evidence="2">
    <location>
        <begin position="1"/>
        <end position="76"/>
    </location>
</feature>
<feature type="region of interest" description="Disordered" evidence="1">
    <location>
        <begin position="118"/>
        <end position="221"/>
    </location>
</feature>
<keyword evidence="3" id="KW-1185">Reference proteome</keyword>
<reference evidence="4" key="2">
    <citation type="submission" date="2023-11" db="UniProtKB">
        <authorList>
            <consortium name="WormBaseParasite"/>
        </authorList>
    </citation>
    <scope>IDENTIFICATION</scope>
</reference>
<dbReference type="SMART" id="SM01271">
    <property type="entry name" value="LSM14"/>
    <property type="match status" value="1"/>
</dbReference>
<dbReference type="WBParaSite" id="TREG1_123210.1">
    <property type="protein sequence ID" value="TREG1_123210.1"/>
    <property type="gene ID" value="TREG1_123210"/>
</dbReference>
<reference evidence="3" key="1">
    <citation type="submission" date="2022-06" db="EMBL/GenBank/DDBJ databases">
        <authorList>
            <person name="Berger JAMES D."/>
            <person name="Berger JAMES D."/>
        </authorList>
    </citation>
    <scope>NUCLEOTIDE SEQUENCE [LARGE SCALE GENOMIC DNA]</scope>
</reference>
<feature type="compositionally biased region" description="Low complexity" evidence="1">
    <location>
        <begin position="190"/>
        <end position="203"/>
    </location>
</feature>
<dbReference type="InterPro" id="IPR010920">
    <property type="entry name" value="LSM_dom_sf"/>
</dbReference>
<dbReference type="AlphaFoldDB" id="A0AA85IVT7"/>
<feature type="compositionally biased region" description="Basic and acidic residues" evidence="1">
    <location>
        <begin position="204"/>
        <end position="221"/>
    </location>
</feature>
<dbReference type="Gene3D" id="2.30.30.100">
    <property type="match status" value="1"/>
</dbReference>
<evidence type="ECO:0000259" key="2">
    <source>
        <dbReference type="SMART" id="SM01271"/>
    </source>
</evidence>
<organism evidence="3 4">
    <name type="scientific">Trichobilharzia regenti</name>
    <name type="common">Nasal bird schistosome</name>
    <dbReference type="NCBI Taxonomy" id="157069"/>
    <lineage>
        <taxon>Eukaryota</taxon>
        <taxon>Metazoa</taxon>
        <taxon>Spiralia</taxon>
        <taxon>Lophotrochozoa</taxon>
        <taxon>Platyhelminthes</taxon>
        <taxon>Trematoda</taxon>
        <taxon>Digenea</taxon>
        <taxon>Strigeidida</taxon>
        <taxon>Schistosomatoidea</taxon>
        <taxon>Schistosomatidae</taxon>
        <taxon>Trichobilharzia</taxon>
    </lineage>
</organism>
<sequence>MSVSIVRITSRAGFKYEGALHSIDEKHCTVTLKRGDTAMKNIDYVIFRGADIDDVQLSSALCEESSLLNDSAIVRIIRFDDVDDITVSDSANHDPGIVKLNRTNISCSSIVSFDTKSSTKLCRNQPDQNKGAQNTPASNQRMVWRNSNGASHNSLGRKNKSKSMERNTDVFQQLESSKHRHFSLERKVDSSSSSKMSDSVKPSGDARHENMEKTDNDCNDTQKRSFFDHFSSELNKNKEKRLVSKPFRSASNYIIHQSSQNPLEDNTDGRIIRKPIIQYSSRGRGKWAQFNPLSPFVRYGNTNYAYFTPIPVIQSSIKGIYPYGISYDNSNGMTNFIPYSKCLLIVIISSLGE</sequence>
<name>A0AA85IVT7_TRIRE</name>
<dbReference type="InterPro" id="IPR025609">
    <property type="entry name" value="Lsm14-like_N"/>
</dbReference>
<evidence type="ECO:0000313" key="3">
    <source>
        <dbReference type="Proteomes" id="UP000050795"/>
    </source>
</evidence>
<dbReference type="Proteomes" id="UP000050795">
    <property type="component" value="Unassembled WGS sequence"/>
</dbReference>